<comment type="cofactor">
    <cofactor evidence="1">
        <name>Zn(2+)</name>
        <dbReference type="ChEBI" id="CHEBI:29105"/>
    </cofactor>
</comment>
<proteinExistence type="inferred from homology"/>
<reference evidence="6" key="1">
    <citation type="submission" date="2023-02" db="EMBL/GenBank/DDBJ databases">
        <title>Actinomadura rubrobrunea NBRC 14622.</title>
        <authorList>
            <person name="Ichikawa N."/>
            <person name="Sato H."/>
            <person name="Tonouchi N."/>
        </authorList>
    </citation>
    <scope>NUCLEOTIDE SEQUENCE</scope>
    <source>
        <strain evidence="6">NBRC 14622</strain>
    </source>
</reference>
<sequence length="241" mass="25991">MKHLLPTATATDERHRDARVAILPVGSFEQHGDHLPLITDTVVACAIARELADVYPVLLLPPITLSCSHEHGAWAGTTSISARTLFSIVIDVYESIARSGLSALAIVNGHGGNYVLGNVVQEANAKGQRMALFPQRADWDDARKAGRLVTSTSEDMHAGEIETSILLHVAPELVRHGYESADHLADDRRHLLTTGMEAYTRTGVIGRPSLGTAEKGKAVLTSLVQSFAEVLRVLDQAPPRL</sequence>
<organism evidence="6 7">
    <name type="scientific">Actinomadura rubrobrunea</name>
    <dbReference type="NCBI Taxonomy" id="115335"/>
    <lineage>
        <taxon>Bacteria</taxon>
        <taxon>Bacillati</taxon>
        <taxon>Actinomycetota</taxon>
        <taxon>Actinomycetes</taxon>
        <taxon>Streptosporangiales</taxon>
        <taxon>Thermomonosporaceae</taxon>
        <taxon>Actinomadura</taxon>
    </lineage>
</organism>
<keyword evidence="7" id="KW-1185">Reference proteome</keyword>
<evidence type="ECO:0000256" key="3">
    <source>
        <dbReference type="ARBA" id="ARBA00022801"/>
    </source>
</evidence>
<evidence type="ECO:0000313" key="7">
    <source>
        <dbReference type="Proteomes" id="UP001165124"/>
    </source>
</evidence>
<dbReference type="Pfam" id="PF02633">
    <property type="entry name" value="Creatininase"/>
    <property type="match status" value="1"/>
</dbReference>
<keyword evidence="3" id="KW-0378">Hydrolase</keyword>
<dbReference type="GO" id="GO:0046872">
    <property type="term" value="F:metal ion binding"/>
    <property type="evidence" value="ECO:0007669"/>
    <property type="project" value="UniProtKB-KW"/>
</dbReference>
<dbReference type="GO" id="GO:0016811">
    <property type="term" value="F:hydrolase activity, acting on carbon-nitrogen (but not peptide) bonds, in linear amides"/>
    <property type="evidence" value="ECO:0007669"/>
    <property type="project" value="TreeGrafter"/>
</dbReference>
<evidence type="ECO:0000256" key="2">
    <source>
        <dbReference type="ARBA" id="ARBA00022723"/>
    </source>
</evidence>
<evidence type="ECO:0000256" key="1">
    <source>
        <dbReference type="ARBA" id="ARBA00001947"/>
    </source>
</evidence>
<evidence type="ECO:0000313" key="6">
    <source>
        <dbReference type="EMBL" id="GLW65539.1"/>
    </source>
</evidence>
<dbReference type="InterPro" id="IPR003785">
    <property type="entry name" value="Creatininase/forma_Hydrolase"/>
</dbReference>
<dbReference type="Proteomes" id="UP001165124">
    <property type="component" value="Unassembled WGS sequence"/>
</dbReference>
<dbReference type="SUPFAM" id="SSF102215">
    <property type="entry name" value="Creatininase"/>
    <property type="match status" value="1"/>
</dbReference>
<dbReference type="RefSeq" id="WP_067914186.1">
    <property type="nucleotide sequence ID" value="NZ_BSRZ01000009.1"/>
</dbReference>
<evidence type="ECO:0000256" key="5">
    <source>
        <dbReference type="ARBA" id="ARBA00024029"/>
    </source>
</evidence>
<comment type="caution">
    <text evidence="6">The sequence shown here is derived from an EMBL/GenBank/DDBJ whole genome shotgun (WGS) entry which is preliminary data.</text>
</comment>
<dbReference type="GO" id="GO:0009231">
    <property type="term" value="P:riboflavin biosynthetic process"/>
    <property type="evidence" value="ECO:0007669"/>
    <property type="project" value="TreeGrafter"/>
</dbReference>
<keyword evidence="4" id="KW-0862">Zinc</keyword>
<dbReference type="AlphaFoldDB" id="A0A9W6UVW8"/>
<accession>A0A9W6UVW8</accession>
<keyword evidence="2" id="KW-0479">Metal-binding</keyword>
<comment type="similarity">
    <text evidence="5">Belongs to the creatininase superfamily.</text>
</comment>
<name>A0A9W6UVW8_9ACTN</name>
<gene>
    <name evidence="6" type="ORF">Arub01_37830</name>
</gene>
<dbReference type="InterPro" id="IPR024087">
    <property type="entry name" value="Creatininase-like_sf"/>
</dbReference>
<protein>
    <submittedName>
        <fullName evidence="6">Creatinine amidohydrolase</fullName>
    </submittedName>
</protein>
<dbReference type="PANTHER" id="PTHR35005">
    <property type="entry name" value="3-DEHYDRO-SCYLLO-INOSOSE HYDROLASE"/>
    <property type="match status" value="1"/>
</dbReference>
<dbReference type="PANTHER" id="PTHR35005:SF1">
    <property type="entry name" value="2-AMINO-5-FORMYLAMINO-6-RIBOSYLAMINOPYRIMIDIN-4(3H)-ONE 5'-MONOPHOSPHATE DEFORMYLASE"/>
    <property type="match status" value="1"/>
</dbReference>
<evidence type="ECO:0000256" key="4">
    <source>
        <dbReference type="ARBA" id="ARBA00022833"/>
    </source>
</evidence>
<dbReference type="Gene3D" id="3.40.50.10310">
    <property type="entry name" value="Creatininase"/>
    <property type="match status" value="1"/>
</dbReference>
<dbReference type="EMBL" id="BSRZ01000009">
    <property type="protein sequence ID" value="GLW65539.1"/>
    <property type="molecule type" value="Genomic_DNA"/>
</dbReference>